<evidence type="ECO:0008006" key="4">
    <source>
        <dbReference type="Google" id="ProtNLM"/>
    </source>
</evidence>
<protein>
    <recommendedName>
        <fullName evidence="4">Major facilitator superfamily (MFS) profile domain-containing protein</fullName>
    </recommendedName>
</protein>
<feature type="transmembrane region" description="Helical" evidence="1">
    <location>
        <begin position="71"/>
        <end position="91"/>
    </location>
</feature>
<feature type="transmembrane region" description="Helical" evidence="1">
    <location>
        <begin position="38"/>
        <end position="59"/>
    </location>
</feature>
<keyword evidence="1" id="KW-1133">Transmembrane helix</keyword>
<feature type="transmembrane region" description="Helical" evidence="1">
    <location>
        <begin position="360"/>
        <end position="378"/>
    </location>
</feature>
<feature type="transmembrane region" description="Helical" evidence="1">
    <location>
        <begin position="206"/>
        <end position="225"/>
    </location>
</feature>
<accession>R9PKR6</accession>
<evidence type="ECO:0000313" key="3">
    <source>
        <dbReference type="Proteomes" id="UP000014461"/>
    </source>
</evidence>
<feature type="transmembrane region" description="Helical" evidence="1">
    <location>
        <begin position="294"/>
        <end position="314"/>
    </location>
</feature>
<reference evidence="2" key="1">
    <citation type="journal article" date="2013" name="Genome Announc.">
        <title>Draft Genome Sequence of Agarivorans albus Strain MKT 106T, an Agarolytic Marine Bacterium.</title>
        <authorList>
            <person name="Yasuike M."/>
            <person name="Nakamura Y."/>
            <person name="Kai W."/>
            <person name="Fujiwara A."/>
            <person name="Fukui Y."/>
            <person name="Satomi M."/>
            <person name="Sano M."/>
        </authorList>
    </citation>
    <scope>NUCLEOTIDE SEQUENCE [LARGE SCALE GENOMIC DNA]</scope>
</reference>
<keyword evidence="1" id="KW-0812">Transmembrane</keyword>
<organism evidence="2 3">
    <name type="scientific">Agarivorans albus MKT 106</name>
    <dbReference type="NCBI Taxonomy" id="1331007"/>
    <lineage>
        <taxon>Bacteria</taxon>
        <taxon>Pseudomonadati</taxon>
        <taxon>Pseudomonadota</taxon>
        <taxon>Gammaproteobacteria</taxon>
        <taxon>Alteromonadales</taxon>
        <taxon>Alteromonadaceae</taxon>
        <taxon>Agarivorans</taxon>
    </lineage>
</organism>
<evidence type="ECO:0000313" key="2">
    <source>
        <dbReference type="EMBL" id="GAD01833.1"/>
    </source>
</evidence>
<evidence type="ECO:0000256" key="1">
    <source>
        <dbReference type="SAM" id="Phobius"/>
    </source>
</evidence>
<dbReference type="Gene3D" id="1.20.1250.20">
    <property type="entry name" value="MFS general substrate transporter like domains"/>
    <property type="match status" value="1"/>
</dbReference>
<proteinExistence type="predicted"/>
<keyword evidence="1" id="KW-0472">Membrane</keyword>
<dbReference type="Proteomes" id="UP000014461">
    <property type="component" value="Unassembled WGS sequence"/>
</dbReference>
<feature type="transmembrane region" description="Helical" evidence="1">
    <location>
        <begin position="334"/>
        <end position="354"/>
    </location>
</feature>
<keyword evidence="3" id="KW-1185">Reference proteome</keyword>
<dbReference type="AlphaFoldDB" id="R9PKR6"/>
<sequence>MLYRCLLILLGLNQTLVLAFLPELSNLLGFTQSEKDLGLVTLILNLNLITYWFGVKFWGNRLSQLGLWTSTRIAVGGFLVANVLFWLSLFASEQTSLLVVGASRLLLGVFSSAFVILAHCHLSVVNKTNLGQLAKTSGAITIGRLLGPSLALLPLATNWLMFSPIVLVLPALLYSLSTTPPWSSAKQQQTQNHAITSSKSWHFKSILSLAVLTTSLVSIVQYYVLPQLFNFGYQGEQASKVYASLLLYLSSALIVYQFFLLPVISRYARLIPSLFLLFLGSGAMLLSLSVATWWLLLLALALLAFAISGLPSWYSQQAYQANPSLSFRAKRSAYLARAHTAGYLLGTAVASISLLLSIPLLTPIWLFSLAMIGLIVHLNRQAQLQATLT</sequence>
<dbReference type="STRING" id="1331007.AALB_1913"/>
<name>R9PKR6_AGAAL</name>
<dbReference type="SUPFAM" id="SSF103473">
    <property type="entry name" value="MFS general substrate transporter"/>
    <property type="match status" value="1"/>
</dbReference>
<dbReference type="EMBL" id="BARX01000011">
    <property type="protein sequence ID" value="GAD01833.1"/>
    <property type="molecule type" value="Genomic_DNA"/>
</dbReference>
<dbReference type="InterPro" id="IPR036259">
    <property type="entry name" value="MFS_trans_sf"/>
</dbReference>
<comment type="caution">
    <text evidence="2">The sequence shown here is derived from an EMBL/GenBank/DDBJ whole genome shotgun (WGS) entry which is preliminary data.</text>
</comment>
<feature type="transmembrane region" description="Helical" evidence="1">
    <location>
        <begin position="245"/>
        <end position="263"/>
    </location>
</feature>
<feature type="transmembrane region" description="Helical" evidence="1">
    <location>
        <begin position="97"/>
        <end position="121"/>
    </location>
</feature>
<gene>
    <name evidence="2" type="ORF">AALB_1913</name>
</gene>
<feature type="transmembrane region" description="Helical" evidence="1">
    <location>
        <begin position="270"/>
        <end position="288"/>
    </location>
</feature>